<gene>
    <name evidence="2" type="ORF">CPLU01_01007</name>
</gene>
<feature type="compositionally biased region" description="Low complexity" evidence="1">
    <location>
        <begin position="81"/>
        <end position="110"/>
    </location>
</feature>
<comment type="caution">
    <text evidence="2">The sequence shown here is derived from an EMBL/GenBank/DDBJ whole genome shotgun (WGS) entry which is preliminary data.</text>
</comment>
<name>A0A8H6U588_9PEZI</name>
<organism evidence="2 3">
    <name type="scientific">Colletotrichum plurivorum</name>
    <dbReference type="NCBI Taxonomy" id="2175906"/>
    <lineage>
        <taxon>Eukaryota</taxon>
        <taxon>Fungi</taxon>
        <taxon>Dikarya</taxon>
        <taxon>Ascomycota</taxon>
        <taxon>Pezizomycotina</taxon>
        <taxon>Sordariomycetes</taxon>
        <taxon>Hypocreomycetidae</taxon>
        <taxon>Glomerellales</taxon>
        <taxon>Glomerellaceae</taxon>
        <taxon>Colletotrichum</taxon>
        <taxon>Colletotrichum orchidearum species complex</taxon>
    </lineage>
</organism>
<protein>
    <submittedName>
        <fullName evidence="2">Uncharacterized protein</fullName>
    </submittedName>
</protein>
<dbReference type="Proteomes" id="UP000654918">
    <property type="component" value="Unassembled WGS sequence"/>
</dbReference>
<feature type="region of interest" description="Disordered" evidence="1">
    <location>
        <begin position="31"/>
        <end position="113"/>
    </location>
</feature>
<evidence type="ECO:0000313" key="3">
    <source>
        <dbReference type="Proteomes" id="UP000654918"/>
    </source>
</evidence>
<evidence type="ECO:0000256" key="1">
    <source>
        <dbReference type="SAM" id="MobiDB-lite"/>
    </source>
</evidence>
<reference evidence="2" key="1">
    <citation type="journal article" date="2020" name="Phytopathology">
        <title>Genome Sequence Resources of Colletotrichum truncatum, C. plurivorum, C. musicola, and C. sojae: Four Species Pathogenic to Soybean (Glycine max).</title>
        <authorList>
            <person name="Rogerio F."/>
            <person name="Boufleur T.R."/>
            <person name="Ciampi-Guillardi M."/>
            <person name="Sukno S.A."/>
            <person name="Thon M.R."/>
            <person name="Massola Junior N.S."/>
            <person name="Baroncelli R."/>
        </authorList>
    </citation>
    <scope>NUCLEOTIDE SEQUENCE</scope>
    <source>
        <strain evidence="2">LFN00145</strain>
    </source>
</reference>
<evidence type="ECO:0000313" key="2">
    <source>
        <dbReference type="EMBL" id="KAF6840636.1"/>
    </source>
</evidence>
<dbReference type="AlphaFoldDB" id="A0A8H6U588"/>
<keyword evidence="3" id="KW-1185">Reference proteome</keyword>
<accession>A0A8H6U588</accession>
<proteinExistence type="predicted"/>
<dbReference type="EMBL" id="WIGO01000006">
    <property type="protein sequence ID" value="KAF6840636.1"/>
    <property type="molecule type" value="Genomic_DNA"/>
</dbReference>
<feature type="compositionally biased region" description="Basic and acidic residues" evidence="1">
    <location>
        <begin position="31"/>
        <end position="52"/>
    </location>
</feature>
<sequence length="297" mass="31420">MNRLVMPESIVALLADAGFNAYRCCDPDLPAEAKRLEPKAEKRSASETREELGESSGAKRTKTEEGEGEGEGEGKTVFRNTSASPPTTDSSSAVSTPSTSAAKTASQTSAEEVAAGIKREANTGKPADAESQADPAATASKKLDEFIAMPSTSIRTTPITPINIPQTISTVRTTTTTPLRTPALDLDAAIQNVISAKTAEISAVLAAQLRQHNEAQQRLRDEAVRKVLGVLQHNARSVREAVAEKKARERLNAALGEDERARRNLRLALEMLDDSLARAGEQLVAGKGAGDGDDCCG</sequence>